<name>A0ACC6CEU1_9BURK</name>
<dbReference type="Proteomes" id="UP001076464">
    <property type="component" value="Unassembled WGS sequence"/>
</dbReference>
<comment type="caution">
    <text evidence="1">The sequence shown here is derived from an EMBL/GenBank/DDBJ whole genome shotgun (WGS) entry which is preliminary data.</text>
</comment>
<sequence>MTGRQARPPLPPRLPKSQNPLPLQRAMKAMRPVEGAPPMTRFRLPLSLLAVAVLAGCASVERGAALKNVQSLTKTHTDQTLTVDRSPEDLTRTNGKVAELLRQPLGVDAAVQIALLNNRNLQARLQQLGITEAEVSQASRLPNPGFSFGRLTKGDEVELERGLHVNLARLLTLPLVSRLEERRLQSVQREVAMDVLTLAADTRKAWVQAVAAGESLRYMHQVQEAAEASAELARRLQQAGNVSALMRLREQGFYADAALGLARSEQIHRSARERLARLLGLWGEQLAFKLPERLPDLPDAPKDQPDIEHQALSQRLDVQAARLSAEQTAKNLRLTRVTRFISVFELGLVRNTSNEAPRQTGWEVGLELPLFDWGGARTAKAEGLYMQSLHQAAATAINARSEVREAYGNYRASYDIARHHRDEIVPLKKRISEEQVLRYNGMLIGVFELLADARSQISSVNASIDALRDFWLAKADLDAALIGRASLSMPTASAGAASAEAGAGH</sequence>
<dbReference type="EMBL" id="JAPPUY010000005">
    <property type="protein sequence ID" value="MCY4746882.1"/>
    <property type="molecule type" value="Genomic_DNA"/>
</dbReference>
<keyword evidence="2" id="KW-1185">Reference proteome</keyword>
<protein>
    <submittedName>
        <fullName evidence="1">TolC family protein</fullName>
    </submittedName>
</protein>
<organism evidence="1 2">
    <name type="scientific">Roseateles hydrophilus</name>
    <dbReference type="NCBI Taxonomy" id="2975054"/>
    <lineage>
        <taxon>Bacteria</taxon>
        <taxon>Pseudomonadati</taxon>
        <taxon>Pseudomonadota</taxon>
        <taxon>Betaproteobacteria</taxon>
        <taxon>Burkholderiales</taxon>
        <taxon>Sphaerotilaceae</taxon>
        <taxon>Roseateles</taxon>
    </lineage>
</organism>
<proteinExistence type="predicted"/>
<accession>A0ACC6CEU1</accession>
<reference evidence="1" key="1">
    <citation type="submission" date="2022-08" db="EMBL/GenBank/DDBJ databases">
        <title>Genome sequencing of Pelomonas sp. UHG3.</title>
        <authorList>
            <person name="So Y."/>
        </authorList>
    </citation>
    <scope>NUCLEOTIDE SEQUENCE</scope>
    <source>
        <strain evidence="1">UHG3</strain>
    </source>
</reference>
<evidence type="ECO:0000313" key="1">
    <source>
        <dbReference type="EMBL" id="MCY4746882.1"/>
    </source>
</evidence>
<gene>
    <name evidence="1" type="ORF">NYO99_18050</name>
</gene>
<evidence type="ECO:0000313" key="2">
    <source>
        <dbReference type="Proteomes" id="UP001076464"/>
    </source>
</evidence>